<proteinExistence type="predicted"/>
<organism evidence="1 2">
    <name type="scientific">Peronosclerospora sorghi</name>
    <dbReference type="NCBI Taxonomy" id="230839"/>
    <lineage>
        <taxon>Eukaryota</taxon>
        <taxon>Sar</taxon>
        <taxon>Stramenopiles</taxon>
        <taxon>Oomycota</taxon>
        <taxon>Peronosporomycetes</taxon>
        <taxon>Peronosporales</taxon>
        <taxon>Peronosporaceae</taxon>
        <taxon>Peronosclerospora</taxon>
    </lineage>
</organism>
<gene>
    <name evidence="1" type="ORF">PsorP6_009666</name>
</gene>
<dbReference type="EMBL" id="CM047584">
    <property type="protein sequence ID" value="KAI9911257.1"/>
    <property type="molecule type" value="Genomic_DNA"/>
</dbReference>
<evidence type="ECO:0000313" key="1">
    <source>
        <dbReference type="EMBL" id="KAI9911257.1"/>
    </source>
</evidence>
<evidence type="ECO:0000313" key="2">
    <source>
        <dbReference type="Proteomes" id="UP001163321"/>
    </source>
</evidence>
<reference evidence="1 2" key="1">
    <citation type="journal article" date="2022" name="bioRxiv">
        <title>The genome of the oomycete Peronosclerospora sorghi, a cosmopolitan pathogen of maize and sorghum, is inflated with dispersed pseudogenes.</title>
        <authorList>
            <person name="Fletcher K."/>
            <person name="Martin F."/>
            <person name="Isakeit T."/>
            <person name="Cavanaugh K."/>
            <person name="Magill C."/>
            <person name="Michelmore R."/>
        </authorList>
    </citation>
    <scope>NUCLEOTIDE SEQUENCE [LARGE SCALE GENOMIC DNA]</scope>
    <source>
        <strain evidence="1">P6</strain>
    </source>
</reference>
<accession>A0ACC0VXM6</accession>
<comment type="caution">
    <text evidence="1">The sequence shown here is derived from an EMBL/GenBank/DDBJ whole genome shotgun (WGS) entry which is preliminary data.</text>
</comment>
<keyword evidence="2" id="KW-1185">Reference proteome</keyword>
<sequence>MHHSTRRFFHYQQTVLDAVQETCERLSHRFCRVEDPNSIRTDAKALVANALQLKLASGNDVFIYGKRKLTALEAARLNVSVAQRAMGKPLAYIIGKKEFWSMEFFVTEHTLIPRSDSEVLIDTLVERFHPQAPLQILDIGTGTGCLLLSALSAFPRSTGVGIDVSPGALDVAKRNACFHNLNERAEFFRRDLEMLPRLQNEDKVMYKRFDVILCNPPYIPRQELHLVAPDVLEYEPHLALFSDGGHKSQDWRVDPDGLRMYRSLHESVGNLFRSNTEKKCDTAHNRDRVAKGTCLLLEVGSEKQAQAVQTLFAGKITPGGAQNTLNNKPQLQFECFLFDARRKYRGLCFTGSTS</sequence>
<dbReference type="Proteomes" id="UP001163321">
    <property type="component" value="Chromosome 5"/>
</dbReference>
<protein>
    <submittedName>
        <fullName evidence="1">Uncharacterized protein</fullName>
    </submittedName>
</protein>
<name>A0ACC0VXM6_9STRA</name>